<dbReference type="EMBL" id="GBXM01060234">
    <property type="protein sequence ID" value="JAH48343.1"/>
    <property type="molecule type" value="Transcribed_RNA"/>
</dbReference>
<proteinExistence type="predicted"/>
<sequence>MTEDFKELSGVRSLGLLTHFICG</sequence>
<accession>A0A0E9T6M1</accession>
<reference evidence="1" key="2">
    <citation type="journal article" date="2015" name="Fish Shellfish Immunol.">
        <title>Early steps in the European eel (Anguilla anguilla)-Vibrio vulnificus interaction in the gills: Role of the RtxA13 toxin.</title>
        <authorList>
            <person name="Callol A."/>
            <person name="Pajuelo D."/>
            <person name="Ebbesson L."/>
            <person name="Teles M."/>
            <person name="MacKenzie S."/>
            <person name="Amaro C."/>
        </authorList>
    </citation>
    <scope>NUCLEOTIDE SEQUENCE</scope>
</reference>
<evidence type="ECO:0000313" key="1">
    <source>
        <dbReference type="EMBL" id="JAH48343.1"/>
    </source>
</evidence>
<reference evidence="1" key="1">
    <citation type="submission" date="2014-11" db="EMBL/GenBank/DDBJ databases">
        <authorList>
            <person name="Amaro Gonzalez C."/>
        </authorList>
    </citation>
    <scope>NUCLEOTIDE SEQUENCE</scope>
</reference>
<name>A0A0E9T6M1_ANGAN</name>
<dbReference type="AlphaFoldDB" id="A0A0E9T6M1"/>
<organism evidence="1">
    <name type="scientific">Anguilla anguilla</name>
    <name type="common">European freshwater eel</name>
    <name type="synonym">Muraena anguilla</name>
    <dbReference type="NCBI Taxonomy" id="7936"/>
    <lineage>
        <taxon>Eukaryota</taxon>
        <taxon>Metazoa</taxon>
        <taxon>Chordata</taxon>
        <taxon>Craniata</taxon>
        <taxon>Vertebrata</taxon>
        <taxon>Euteleostomi</taxon>
        <taxon>Actinopterygii</taxon>
        <taxon>Neopterygii</taxon>
        <taxon>Teleostei</taxon>
        <taxon>Anguilliformes</taxon>
        <taxon>Anguillidae</taxon>
        <taxon>Anguilla</taxon>
    </lineage>
</organism>
<protein>
    <submittedName>
        <fullName evidence="1">Uncharacterized protein</fullName>
    </submittedName>
</protein>